<keyword evidence="2" id="KW-1185">Reference proteome</keyword>
<sequence length="167" mass="18758">MTCAFTPNLQGLWIGLLSGVIVQTLILSYIKWRTDWDEQVNKASERLRRWFLNPDKVGCKGISSSDQSFKPQPRFGLVYLYLARTAVRFDITNFWRDTLASTILFLDSHFIAAWLLQNSVLGSHFLVPLQLFGDRAAEKNSFSAAVVLGSINYDAEVANADCGEAYG</sequence>
<proteinExistence type="predicted"/>
<gene>
    <name evidence="1" type="ORF">D5086_023859</name>
</gene>
<name>A0ACC4BB00_POPAL</name>
<comment type="caution">
    <text evidence="1">The sequence shown here is derived from an EMBL/GenBank/DDBJ whole genome shotgun (WGS) entry which is preliminary data.</text>
</comment>
<evidence type="ECO:0000313" key="2">
    <source>
        <dbReference type="Proteomes" id="UP000309997"/>
    </source>
</evidence>
<reference evidence="1 2" key="1">
    <citation type="journal article" date="2024" name="Plant Biotechnol. J.">
        <title>Genome and CRISPR/Cas9 system of a widespread forest tree (Populus alba) in the world.</title>
        <authorList>
            <person name="Liu Y.J."/>
            <person name="Jiang P.F."/>
            <person name="Han X.M."/>
            <person name="Li X.Y."/>
            <person name="Wang H.M."/>
            <person name="Wang Y.J."/>
            <person name="Wang X.X."/>
            <person name="Zeng Q.Y."/>
        </authorList>
    </citation>
    <scope>NUCLEOTIDE SEQUENCE [LARGE SCALE GENOMIC DNA]</scope>
    <source>
        <strain evidence="2">cv. PAL-ZL1</strain>
    </source>
</reference>
<evidence type="ECO:0000313" key="1">
    <source>
        <dbReference type="EMBL" id="KAL3575758.1"/>
    </source>
</evidence>
<dbReference type="Proteomes" id="UP000309997">
    <property type="component" value="Unassembled WGS sequence"/>
</dbReference>
<protein>
    <submittedName>
        <fullName evidence="1">Uncharacterized protein</fullName>
    </submittedName>
</protein>
<organism evidence="1 2">
    <name type="scientific">Populus alba</name>
    <name type="common">White poplar</name>
    <dbReference type="NCBI Taxonomy" id="43335"/>
    <lineage>
        <taxon>Eukaryota</taxon>
        <taxon>Viridiplantae</taxon>
        <taxon>Streptophyta</taxon>
        <taxon>Embryophyta</taxon>
        <taxon>Tracheophyta</taxon>
        <taxon>Spermatophyta</taxon>
        <taxon>Magnoliopsida</taxon>
        <taxon>eudicotyledons</taxon>
        <taxon>Gunneridae</taxon>
        <taxon>Pentapetalae</taxon>
        <taxon>rosids</taxon>
        <taxon>fabids</taxon>
        <taxon>Malpighiales</taxon>
        <taxon>Salicaceae</taxon>
        <taxon>Saliceae</taxon>
        <taxon>Populus</taxon>
    </lineage>
</organism>
<dbReference type="EMBL" id="RCHU02000012">
    <property type="protein sequence ID" value="KAL3575758.1"/>
    <property type="molecule type" value="Genomic_DNA"/>
</dbReference>
<accession>A0ACC4BB00</accession>